<dbReference type="InterPro" id="IPR019931">
    <property type="entry name" value="LPXTG_anchor"/>
</dbReference>
<keyword evidence="10" id="KW-1185">Reference proteome</keyword>
<evidence type="ECO:0000259" key="8">
    <source>
        <dbReference type="PROSITE" id="PS50847"/>
    </source>
</evidence>
<dbReference type="Proteomes" id="UP000516660">
    <property type="component" value="Chromosome"/>
</dbReference>
<keyword evidence="6" id="KW-0472">Membrane</keyword>
<evidence type="ECO:0000256" key="7">
    <source>
        <dbReference type="SAM" id="SignalP"/>
    </source>
</evidence>
<keyword evidence="2" id="KW-0964">Secreted</keyword>
<dbReference type="RefSeq" id="WP_191147875.1">
    <property type="nucleotide sequence ID" value="NZ_CP061274.1"/>
</dbReference>
<evidence type="ECO:0000256" key="3">
    <source>
        <dbReference type="ARBA" id="ARBA00022729"/>
    </source>
</evidence>
<sequence>MTRTTTTAVRGRSFRRAAVGACLSASLVLLPLAMAPAAHAETAAAAETEAVPQGAAPAEDATAAPAAPAAPAEGSAPLADAPVEVSPTPVPAPTAAPDLAATPAPSAAADASAPAAAAPAADAPAVDLPFTWTGPDLGSPLTISKDVPFTGTGHPGSLVSASYTNADGQLAIAGYGFVAADGAWSFSAGFGDLTEGARTARVEVTQVLLETEEPVTESLARTIRFAEAPVGPFVRGEMGFTLERTTLSISEARDKRIGIRPAATGFLRYESVEVTIQDEDGQFVGIRIDSVAGIDPGIPVDERMSTRSLDDRVRADEDGTYRQDLSLYGPLQPGKYFFVVRGLESGMAQGIDFFLTEDEAGSPADPAVPSLPGTPVPVPSAPAIVPAGTAPKPIAKPSAHGDQLPVTGADGTAALGLGTLGAVLALVGAGALVARRRLRSAE</sequence>
<feature type="domain" description="Gram-positive cocci surface proteins LPxTG" evidence="8">
    <location>
        <begin position="404"/>
        <end position="442"/>
    </location>
</feature>
<keyword evidence="6" id="KW-0812">Transmembrane</keyword>
<accession>A0A7L7Z2Q5</accession>
<feature type="chain" id="PRO_5032442373" evidence="7">
    <location>
        <begin position="41"/>
        <end position="442"/>
    </location>
</feature>
<feature type="region of interest" description="Disordered" evidence="5">
    <location>
        <begin position="362"/>
        <end position="405"/>
    </location>
</feature>
<dbReference type="EMBL" id="CP061274">
    <property type="protein sequence ID" value="QOD43939.1"/>
    <property type="molecule type" value="Genomic_DNA"/>
</dbReference>
<evidence type="ECO:0000256" key="5">
    <source>
        <dbReference type="SAM" id="MobiDB-lite"/>
    </source>
</evidence>
<evidence type="ECO:0000256" key="6">
    <source>
        <dbReference type="SAM" id="Phobius"/>
    </source>
</evidence>
<proteinExistence type="predicted"/>
<gene>
    <name evidence="9" type="ORF">H9X71_00765</name>
</gene>
<name>A0A7L7Z2Q5_9MICO</name>
<dbReference type="KEGG" id="czh:H9X71_00765"/>
<dbReference type="AlphaFoldDB" id="A0A7L7Z2Q5"/>
<evidence type="ECO:0000256" key="4">
    <source>
        <dbReference type="ARBA" id="ARBA00023088"/>
    </source>
</evidence>
<keyword evidence="6" id="KW-1133">Transmembrane helix</keyword>
<evidence type="ECO:0000313" key="10">
    <source>
        <dbReference type="Proteomes" id="UP000516660"/>
    </source>
</evidence>
<feature type="compositionally biased region" description="Low complexity" evidence="5">
    <location>
        <begin position="45"/>
        <end position="87"/>
    </location>
</feature>
<evidence type="ECO:0000256" key="1">
    <source>
        <dbReference type="ARBA" id="ARBA00022512"/>
    </source>
</evidence>
<feature type="compositionally biased region" description="Low complexity" evidence="5">
    <location>
        <begin position="95"/>
        <end position="107"/>
    </location>
</feature>
<evidence type="ECO:0000313" key="9">
    <source>
        <dbReference type="EMBL" id="QOD43939.1"/>
    </source>
</evidence>
<reference evidence="9 10" key="1">
    <citation type="submission" date="2020-08" db="EMBL/GenBank/DDBJ databases">
        <title>Description of Clavibacter zhangzhiyonge sp. nov., a phytopathogenic actinobacterium isolated from barley seeds, causing leaf brown spot and decline.</title>
        <authorList>
            <person name="Tian Q."/>
            <person name="Chuan J."/>
            <person name="Zhao W."/>
            <person name="Li X."/>
        </authorList>
    </citation>
    <scope>NUCLEOTIDE SEQUENCE [LARGE SCALE GENOMIC DNA]</scope>
    <source>
        <strain evidence="9 10">DM1</strain>
    </source>
</reference>
<dbReference type="PROSITE" id="PS50847">
    <property type="entry name" value="GRAM_POS_ANCHORING"/>
    <property type="match status" value="1"/>
</dbReference>
<keyword evidence="3 7" id="KW-0732">Signal</keyword>
<feature type="transmembrane region" description="Helical" evidence="6">
    <location>
        <begin position="413"/>
        <end position="434"/>
    </location>
</feature>
<feature type="signal peptide" evidence="7">
    <location>
        <begin position="1"/>
        <end position="40"/>
    </location>
</feature>
<protein>
    <submittedName>
        <fullName evidence="9">LPXTG cell wall anchor domain-containing protein</fullName>
    </submittedName>
</protein>
<keyword evidence="1" id="KW-0134">Cell wall</keyword>
<keyword evidence="4" id="KW-0572">Peptidoglycan-anchor</keyword>
<organism evidence="9 10">
    <name type="scientific">Clavibacter zhangzhiyongii</name>
    <dbReference type="NCBI Taxonomy" id="2768071"/>
    <lineage>
        <taxon>Bacteria</taxon>
        <taxon>Bacillati</taxon>
        <taxon>Actinomycetota</taxon>
        <taxon>Actinomycetes</taxon>
        <taxon>Micrococcales</taxon>
        <taxon>Microbacteriaceae</taxon>
        <taxon>Clavibacter</taxon>
    </lineage>
</organism>
<evidence type="ECO:0000256" key="2">
    <source>
        <dbReference type="ARBA" id="ARBA00022525"/>
    </source>
</evidence>
<feature type="region of interest" description="Disordered" evidence="5">
    <location>
        <begin position="45"/>
        <end position="107"/>
    </location>
</feature>